<dbReference type="Proteomes" id="UP000019423">
    <property type="component" value="Chromosome"/>
</dbReference>
<reference evidence="1 2" key="1">
    <citation type="submission" date="2014-01" db="EMBL/GenBank/DDBJ databases">
        <title>Complete genome sequence of ionizing-radiation resistance bacterium Hymenobacter swuensis DY53.</title>
        <authorList>
            <person name="Jung J.-H."/>
            <person name="Jeong S.-W."/>
            <person name="Joe M.-H."/>
            <person name="Cho y.-j."/>
            <person name="Kim M.-K."/>
            <person name="Lim S.-Y."/>
        </authorList>
    </citation>
    <scope>NUCLEOTIDE SEQUENCE [LARGE SCALE GENOMIC DNA]</scope>
    <source>
        <strain evidence="1 2">DY53</strain>
    </source>
</reference>
<dbReference type="HOGENOM" id="CLU_2537989_0_0_10"/>
<name>W8EWN3_9BACT</name>
<sequence length="83" mass="9293">MFHRQKRRGSAKRALKLRLFQAVSAGGGAARLKRNAIVSESGRTLFRARIFDRHSERSRGISLVSNLITIATSACEIPRLRSE</sequence>
<evidence type="ECO:0000313" key="1">
    <source>
        <dbReference type="EMBL" id="AHJ96958.1"/>
    </source>
</evidence>
<keyword evidence="2" id="KW-1185">Reference proteome</keyword>
<protein>
    <submittedName>
        <fullName evidence="1">Uncharacterized protein</fullName>
    </submittedName>
</protein>
<evidence type="ECO:0000313" key="2">
    <source>
        <dbReference type="Proteomes" id="UP000019423"/>
    </source>
</evidence>
<dbReference type="EMBL" id="CP007145">
    <property type="protein sequence ID" value="AHJ96958.1"/>
    <property type="molecule type" value="Genomic_DNA"/>
</dbReference>
<organism evidence="1 2">
    <name type="scientific">Hymenobacter swuensis DY53</name>
    <dbReference type="NCBI Taxonomy" id="1227739"/>
    <lineage>
        <taxon>Bacteria</taxon>
        <taxon>Pseudomonadati</taxon>
        <taxon>Bacteroidota</taxon>
        <taxon>Cytophagia</taxon>
        <taxon>Cytophagales</taxon>
        <taxon>Hymenobacteraceae</taxon>
        <taxon>Hymenobacter</taxon>
    </lineage>
</organism>
<proteinExistence type="predicted"/>
<accession>W8EWN3</accession>
<dbReference type="PATRIC" id="fig|1227739.3.peg.1601"/>
<dbReference type="KEGG" id="hsw:Hsw_1363"/>
<gene>
    <name evidence="1" type="ORF">Hsw_1363</name>
</gene>
<dbReference type="AlphaFoldDB" id="W8EWN3"/>